<feature type="non-terminal residue" evidence="9">
    <location>
        <position position="304"/>
    </location>
</feature>
<keyword evidence="9" id="KW-0418">Kinase</keyword>
<keyword evidence="1" id="KW-0433">Leucine-rich repeat</keyword>
<dbReference type="OMA" id="HARTRIP"/>
<dbReference type="InterPro" id="IPR053211">
    <property type="entry name" value="DNA_repair-toleration"/>
</dbReference>
<dbReference type="InterPro" id="IPR001611">
    <property type="entry name" value="Leu-rich_rpt"/>
</dbReference>
<evidence type="ECO:0000313" key="9">
    <source>
        <dbReference type="EMBL" id="PSS08410.1"/>
    </source>
</evidence>
<evidence type="ECO:0000256" key="1">
    <source>
        <dbReference type="ARBA" id="ARBA00022614"/>
    </source>
</evidence>
<dbReference type="InterPro" id="IPR003591">
    <property type="entry name" value="Leu-rich_rpt_typical-subtyp"/>
</dbReference>
<keyword evidence="4" id="KW-0677">Repeat</keyword>
<dbReference type="Gramene" id="PSS08410">
    <property type="protein sequence ID" value="PSS08410"/>
    <property type="gene ID" value="CEY00_Acc18765"/>
</dbReference>
<dbReference type="AlphaFoldDB" id="A0A2R6QIG0"/>
<dbReference type="Gene3D" id="3.80.10.10">
    <property type="entry name" value="Ribonuclease Inhibitor"/>
    <property type="match status" value="1"/>
</dbReference>
<proteinExistence type="predicted"/>
<feature type="domain" description="Leucine-rich repeat-containing N-terminal plant-type" evidence="8">
    <location>
        <begin position="34"/>
        <end position="75"/>
    </location>
</feature>
<keyword evidence="3" id="KW-0732">Signal</keyword>
<keyword evidence="9" id="KW-0675">Receptor</keyword>
<dbReference type="SMART" id="SM00365">
    <property type="entry name" value="LRR_SD22"/>
    <property type="match status" value="6"/>
</dbReference>
<dbReference type="PANTHER" id="PTHR48060:SF17">
    <property type="entry name" value="LRR RECEPTOR-LIKE SERINE_THREONINE-PROTEIN KINASE IRK-RELATED"/>
    <property type="match status" value="1"/>
</dbReference>
<dbReference type="Proteomes" id="UP000241394">
    <property type="component" value="Chromosome LG16"/>
</dbReference>
<evidence type="ECO:0000256" key="4">
    <source>
        <dbReference type="ARBA" id="ARBA00022737"/>
    </source>
</evidence>
<dbReference type="PANTHER" id="PTHR48060">
    <property type="entry name" value="DNA DAMAGE-REPAIR/TOLERATION PROTEIN DRT100"/>
    <property type="match status" value="1"/>
</dbReference>
<dbReference type="STRING" id="1590841.A0A2R6QIG0"/>
<evidence type="ECO:0000256" key="7">
    <source>
        <dbReference type="SAM" id="Phobius"/>
    </source>
</evidence>
<dbReference type="PRINTS" id="PR00019">
    <property type="entry name" value="LEURICHRPT"/>
</dbReference>
<keyword evidence="9" id="KW-0808">Transferase</keyword>
<dbReference type="GO" id="GO:0006952">
    <property type="term" value="P:defense response"/>
    <property type="evidence" value="ECO:0007669"/>
    <property type="project" value="UniProtKB-ARBA"/>
</dbReference>
<dbReference type="InterPro" id="IPR013210">
    <property type="entry name" value="LRR_N_plant-typ"/>
</dbReference>
<evidence type="ECO:0000256" key="3">
    <source>
        <dbReference type="ARBA" id="ARBA00022729"/>
    </source>
</evidence>
<name>A0A2R6QIG0_ACTCC</name>
<evidence type="ECO:0000313" key="10">
    <source>
        <dbReference type="Proteomes" id="UP000241394"/>
    </source>
</evidence>
<gene>
    <name evidence="9" type="ORF">CEY00_Acc18765</name>
</gene>
<evidence type="ECO:0000259" key="8">
    <source>
        <dbReference type="Pfam" id="PF08263"/>
    </source>
</evidence>
<keyword evidence="5 7" id="KW-1133">Transmembrane helix</keyword>
<dbReference type="SUPFAM" id="SSF52058">
    <property type="entry name" value="L domain-like"/>
    <property type="match status" value="1"/>
</dbReference>
<comment type="caution">
    <text evidence="9">The sequence shown here is derived from an EMBL/GenBank/DDBJ whole genome shotgun (WGS) entry which is preliminary data.</text>
</comment>
<organism evidence="9 10">
    <name type="scientific">Actinidia chinensis var. chinensis</name>
    <name type="common">Chinese soft-hair kiwi</name>
    <dbReference type="NCBI Taxonomy" id="1590841"/>
    <lineage>
        <taxon>Eukaryota</taxon>
        <taxon>Viridiplantae</taxon>
        <taxon>Streptophyta</taxon>
        <taxon>Embryophyta</taxon>
        <taxon>Tracheophyta</taxon>
        <taxon>Spermatophyta</taxon>
        <taxon>Magnoliopsida</taxon>
        <taxon>eudicotyledons</taxon>
        <taxon>Gunneridae</taxon>
        <taxon>Pentapetalae</taxon>
        <taxon>asterids</taxon>
        <taxon>Ericales</taxon>
        <taxon>Actinidiaceae</taxon>
        <taxon>Actinidia</taxon>
    </lineage>
</organism>
<dbReference type="PROSITE" id="PS51450">
    <property type="entry name" value="LRR"/>
    <property type="match status" value="2"/>
</dbReference>
<evidence type="ECO:0000256" key="6">
    <source>
        <dbReference type="ARBA" id="ARBA00023136"/>
    </source>
</evidence>
<dbReference type="Pfam" id="PF08263">
    <property type="entry name" value="LRRNT_2"/>
    <property type="match status" value="1"/>
</dbReference>
<dbReference type="EMBL" id="NKQK01000016">
    <property type="protein sequence ID" value="PSS08410.1"/>
    <property type="molecule type" value="Genomic_DNA"/>
</dbReference>
<dbReference type="GO" id="GO:0016301">
    <property type="term" value="F:kinase activity"/>
    <property type="evidence" value="ECO:0007669"/>
    <property type="project" value="UniProtKB-KW"/>
</dbReference>
<keyword evidence="2 7" id="KW-0812">Transmembrane</keyword>
<accession>A0A2R6QIG0</accession>
<dbReference type="InParanoid" id="A0A2R6QIG0"/>
<feature type="transmembrane region" description="Helical" evidence="7">
    <location>
        <begin position="12"/>
        <end position="30"/>
    </location>
</feature>
<dbReference type="Pfam" id="PF13855">
    <property type="entry name" value="LRR_8"/>
    <property type="match status" value="1"/>
</dbReference>
<dbReference type="Pfam" id="PF13516">
    <property type="entry name" value="LRR_6"/>
    <property type="match status" value="1"/>
</dbReference>
<keyword evidence="10" id="KW-1185">Reference proteome</keyword>
<evidence type="ECO:0000256" key="2">
    <source>
        <dbReference type="ARBA" id="ARBA00022692"/>
    </source>
</evidence>
<reference evidence="9 10" key="1">
    <citation type="submission" date="2017-07" db="EMBL/GenBank/DDBJ databases">
        <title>An improved, manually edited Actinidia chinensis var. chinensis (kiwifruit) genome highlights the challenges associated with draft genomes and gene prediction in plants.</title>
        <authorList>
            <person name="Pilkington S."/>
            <person name="Crowhurst R."/>
            <person name="Hilario E."/>
            <person name="Nardozza S."/>
            <person name="Fraser L."/>
            <person name="Peng Y."/>
            <person name="Gunaseelan K."/>
            <person name="Simpson R."/>
            <person name="Tahir J."/>
            <person name="Deroles S."/>
            <person name="Templeton K."/>
            <person name="Luo Z."/>
            <person name="Davy M."/>
            <person name="Cheng C."/>
            <person name="Mcneilage M."/>
            <person name="Scaglione D."/>
            <person name="Liu Y."/>
            <person name="Zhang Q."/>
            <person name="Datson P."/>
            <person name="De Silva N."/>
            <person name="Gardiner S."/>
            <person name="Bassett H."/>
            <person name="Chagne D."/>
            <person name="Mccallum J."/>
            <person name="Dzierzon H."/>
            <person name="Deng C."/>
            <person name="Wang Y.-Y."/>
            <person name="Barron N."/>
            <person name="Manako K."/>
            <person name="Bowen J."/>
            <person name="Foster T."/>
            <person name="Erridge Z."/>
            <person name="Tiffin H."/>
            <person name="Waite C."/>
            <person name="Davies K."/>
            <person name="Grierson E."/>
            <person name="Laing W."/>
            <person name="Kirk R."/>
            <person name="Chen X."/>
            <person name="Wood M."/>
            <person name="Montefiori M."/>
            <person name="Brummell D."/>
            <person name="Schwinn K."/>
            <person name="Catanach A."/>
            <person name="Fullerton C."/>
            <person name="Li D."/>
            <person name="Meiyalaghan S."/>
            <person name="Nieuwenhuizen N."/>
            <person name="Read N."/>
            <person name="Prakash R."/>
            <person name="Hunter D."/>
            <person name="Zhang H."/>
            <person name="Mckenzie M."/>
            <person name="Knabel M."/>
            <person name="Harris A."/>
            <person name="Allan A."/>
            <person name="Chen A."/>
            <person name="Janssen B."/>
            <person name="Plunkett B."/>
            <person name="Dwamena C."/>
            <person name="Voogd C."/>
            <person name="Leif D."/>
            <person name="Lafferty D."/>
            <person name="Souleyre E."/>
            <person name="Varkonyi-Gasic E."/>
            <person name="Gambi F."/>
            <person name="Hanley J."/>
            <person name="Yao J.-L."/>
            <person name="Cheung J."/>
            <person name="David K."/>
            <person name="Warren B."/>
            <person name="Marsh K."/>
            <person name="Snowden K."/>
            <person name="Lin-Wang K."/>
            <person name="Brian L."/>
            <person name="Martinez-Sanchez M."/>
            <person name="Wang M."/>
            <person name="Ileperuma N."/>
            <person name="Macnee N."/>
            <person name="Campin R."/>
            <person name="Mcatee P."/>
            <person name="Drummond R."/>
            <person name="Espley R."/>
            <person name="Ireland H."/>
            <person name="Wu R."/>
            <person name="Atkinson R."/>
            <person name="Karunairetnam S."/>
            <person name="Bulley S."/>
            <person name="Chunkath S."/>
            <person name="Hanley Z."/>
            <person name="Storey R."/>
            <person name="Thrimawithana A."/>
            <person name="Thomson S."/>
            <person name="David C."/>
            <person name="Testolin R."/>
        </authorList>
    </citation>
    <scope>NUCLEOTIDE SEQUENCE [LARGE SCALE GENOMIC DNA]</scope>
    <source>
        <strain evidence="10">cv. Red5</strain>
        <tissue evidence="9">Young leaf</tissue>
    </source>
</reference>
<dbReference type="OrthoDB" id="1738872at2759"/>
<keyword evidence="6 7" id="KW-0472">Membrane</keyword>
<protein>
    <submittedName>
        <fullName evidence="9">Receptor kinase-like protein Xa21, processed</fullName>
    </submittedName>
</protein>
<sequence>MSSLVTNMRNSLWWLWVVMILVLVKGWYGLGCLEQERIALLQLKANINYPNGNSLPSWMERENVNCCKWERVECNSTTGHVIQLSLNFTRDYDILESWHFNASLFLPFKELRTLFLSDNFLAGWVENEGFQKLSTLKNLEVLDLYANQLNNSVLSSLSGLSSLKYLNLGENDLKGLDHFNSSGKLSGLSNLEILSLRFNQLNTSIQSFLKLDDFVSLKELDLSYNHIKVFEPIQGSGLEILRLSGNSLNNSILASLRGFSTLKSLDLSYNLLTGSIHIQELDGFRNLEELDLSGNEIESFVNPE</sequence>
<evidence type="ECO:0000256" key="5">
    <source>
        <dbReference type="ARBA" id="ARBA00022989"/>
    </source>
</evidence>
<dbReference type="GO" id="GO:0051707">
    <property type="term" value="P:response to other organism"/>
    <property type="evidence" value="ECO:0007669"/>
    <property type="project" value="UniProtKB-ARBA"/>
</dbReference>
<reference evidence="10" key="2">
    <citation type="journal article" date="2018" name="BMC Genomics">
        <title>A manually annotated Actinidia chinensis var. chinensis (kiwifruit) genome highlights the challenges associated with draft genomes and gene prediction in plants.</title>
        <authorList>
            <person name="Pilkington S.M."/>
            <person name="Crowhurst R."/>
            <person name="Hilario E."/>
            <person name="Nardozza S."/>
            <person name="Fraser L."/>
            <person name="Peng Y."/>
            <person name="Gunaseelan K."/>
            <person name="Simpson R."/>
            <person name="Tahir J."/>
            <person name="Deroles S.C."/>
            <person name="Templeton K."/>
            <person name="Luo Z."/>
            <person name="Davy M."/>
            <person name="Cheng C."/>
            <person name="McNeilage M."/>
            <person name="Scaglione D."/>
            <person name="Liu Y."/>
            <person name="Zhang Q."/>
            <person name="Datson P."/>
            <person name="De Silva N."/>
            <person name="Gardiner S.E."/>
            <person name="Bassett H."/>
            <person name="Chagne D."/>
            <person name="McCallum J."/>
            <person name="Dzierzon H."/>
            <person name="Deng C."/>
            <person name="Wang Y.Y."/>
            <person name="Barron L."/>
            <person name="Manako K."/>
            <person name="Bowen J."/>
            <person name="Foster T.M."/>
            <person name="Erridge Z.A."/>
            <person name="Tiffin H."/>
            <person name="Waite C.N."/>
            <person name="Davies K.M."/>
            <person name="Grierson E.P."/>
            <person name="Laing W.A."/>
            <person name="Kirk R."/>
            <person name="Chen X."/>
            <person name="Wood M."/>
            <person name="Montefiori M."/>
            <person name="Brummell D.A."/>
            <person name="Schwinn K.E."/>
            <person name="Catanach A."/>
            <person name="Fullerton C."/>
            <person name="Li D."/>
            <person name="Meiyalaghan S."/>
            <person name="Nieuwenhuizen N."/>
            <person name="Read N."/>
            <person name="Prakash R."/>
            <person name="Hunter D."/>
            <person name="Zhang H."/>
            <person name="McKenzie M."/>
            <person name="Knabel M."/>
            <person name="Harris A."/>
            <person name="Allan A.C."/>
            <person name="Gleave A."/>
            <person name="Chen A."/>
            <person name="Janssen B.J."/>
            <person name="Plunkett B."/>
            <person name="Ampomah-Dwamena C."/>
            <person name="Voogd C."/>
            <person name="Leif D."/>
            <person name="Lafferty D."/>
            <person name="Souleyre E.J.F."/>
            <person name="Varkonyi-Gasic E."/>
            <person name="Gambi F."/>
            <person name="Hanley J."/>
            <person name="Yao J.L."/>
            <person name="Cheung J."/>
            <person name="David K.M."/>
            <person name="Warren B."/>
            <person name="Marsh K."/>
            <person name="Snowden K.C."/>
            <person name="Lin-Wang K."/>
            <person name="Brian L."/>
            <person name="Martinez-Sanchez M."/>
            <person name="Wang M."/>
            <person name="Ileperuma N."/>
            <person name="Macnee N."/>
            <person name="Campin R."/>
            <person name="McAtee P."/>
            <person name="Drummond R.S.M."/>
            <person name="Espley R.V."/>
            <person name="Ireland H.S."/>
            <person name="Wu R."/>
            <person name="Atkinson R.G."/>
            <person name="Karunairetnam S."/>
            <person name="Bulley S."/>
            <person name="Chunkath S."/>
            <person name="Hanley Z."/>
            <person name="Storey R."/>
            <person name="Thrimawithana A.H."/>
            <person name="Thomson S."/>
            <person name="David C."/>
            <person name="Testolin R."/>
            <person name="Huang H."/>
            <person name="Hellens R.P."/>
            <person name="Schaffer R.J."/>
        </authorList>
    </citation>
    <scope>NUCLEOTIDE SEQUENCE [LARGE SCALE GENOMIC DNA]</scope>
    <source>
        <strain evidence="10">cv. Red5</strain>
    </source>
</reference>
<dbReference type="InterPro" id="IPR032675">
    <property type="entry name" value="LRR_dom_sf"/>
</dbReference>
<dbReference type="SMART" id="SM00369">
    <property type="entry name" value="LRR_TYP"/>
    <property type="match status" value="5"/>
</dbReference>